<reference evidence="1" key="1">
    <citation type="submission" date="2018-05" db="EMBL/GenBank/DDBJ databases">
        <title>Draft genome of Mucuna pruriens seed.</title>
        <authorList>
            <person name="Nnadi N.E."/>
            <person name="Vos R."/>
            <person name="Hasami M.H."/>
            <person name="Devisetty U.K."/>
            <person name="Aguiy J.C."/>
        </authorList>
    </citation>
    <scope>NUCLEOTIDE SEQUENCE [LARGE SCALE GENOMIC DNA]</scope>
    <source>
        <strain evidence="1">JCA_2017</strain>
    </source>
</reference>
<comment type="caution">
    <text evidence="1">The sequence shown here is derived from an EMBL/GenBank/DDBJ whole genome shotgun (WGS) entry which is preliminary data.</text>
</comment>
<protein>
    <submittedName>
        <fullName evidence="1">Uncharacterized protein</fullName>
    </submittedName>
</protein>
<dbReference type="Proteomes" id="UP000257109">
    <property type="component" value="Unassembled WGS sequence"/>
</dbReference>
<gene>
    <name evidence="1" type="ORF">CR513_39031</name>
</gene>
<sequence length="123" mass="14196">MSESTLVINHINNLNMLFAQLIMLDFNIVENECSLPNLYDQIIINITNNIIVVHLPFDDVVGAILKEDSKRKNKKDRLEILKQSKGERKINGHMALVAVKIMNEESQMLQLWHEMTLKEILLA</sequence>
<organism evidence="1 2">
    <name type="scientific">Mucuna pruriens</name>
    <name type="common">Velvet bean</name>
    <name type="synonym">Dolichos pruriens</name>
    <dbReference type="NCBI Taxonomy" id="157652"/>
    <lineage>
        <taxon>Eukaryota</taxon>
        <taxon>Viridiplantae</taxon>
        <taxon>Streptophyta</taxon>
        <taxon>Embryophyta</taxon>
        <taxon>Tracheophyta</taxon>
        <taxon>Spermatophyta</taxon>
        <taxon>Magnoliopsida</taxon>
        <taxon>eudicotyledons</taxon>
        <taxon>Gunneridae</taxon>
        <taxon>Pentapetalae</taxon>
        <taxon>rosids</taxon>
        <taxon>fabids</taxon>
        <taxon>Fabales</taxon>
        <taxon>Fabaceae</taxon>
        <taxon>Papilionoideae</taxon>
        <taxon>50 kb inversion clade</taxon>
        <taxon>NPAAA clade</taxon>
        <taxon>indigoferoid/millettioid clade</taxon>
        <taxon>Phaseoleae</taxon>
        <taxon>Mucuna</taxon>
    </lineage>
</organism>
<proteinExistence type="predicted"/>
<evidence type="ECO:0000313" key="2">
    <source>
        <dbReference type="Proteomes" id="UP000257109"/>
    </source>
</evidence>
<accession>A0A371FQ06</accession>
<name>A0A371FQ06_MUCPR</name>
<dbReference type="AlphaFoldDB" id="A0A371FQ06"/>
<dbReference type="EMBL" id="QJKJ01008229">
    <property type="protein sequence ID" value="RDX80417.1"/>
    <property type="molecule type" value="Genomic_DNA"/>
</dbReference>
<feature type="non-terminal residue" evidence="1">
    <location>
        <position position="1"/>
    </location>
</feature>
<evidence type="ECO:0000313" key="1">
    <source>
        <dbReference type="EMBL" id="RDX80417.1"/>
    </source>
</evidence>
<keyword evidence="2" id="KW-1185">Reference proteome</keyword>